<gene>
    <name evidence="4" type="primary">FCR1</name>
    <name evidence="4" type="ORF">LAWI1_G002902</name>
</gene>
<feature type="compositionally biased region" description="Basic and acidic residues" evidence="2">
    <location>
        <begin position="206"/>
        <end position="221"/>
    </location>
</feature>
<dbReference type="Proteomes" id="UP000315522">
    <property type="component" value="Unassembled WGS sequence"/>
</dbReference>
<feature type="compositionally biased region" description="Low complexity" evidence="2">
    <location>
        <begin position="18"/>
        <end position="36"/>
    </location>
</feature>
<proteinExistence type="predicted"/>
<evidence type="ECO:0000259" key="3">
    <source>
        <dbReference type="PROSITE" id="PS50048"/>
    </source>
</evidence>
<dbReference type="InterPro" id="IPR001138">
    <property type="entry name" value="Zn2Cys6_DnaBD"/>
</dbReference>
<evidence type="ECO:0000256" key="2">
    <source>
        <dbReference type="SAM" id="MobiDB-lite"/>
    </source>
</evidence>
<evidence type="ECO:0000313" key="5">
    <source>
        <dbReference type="Proteomes" id="UP000315522"/>
    </source>
</evidence>
<dbReference type="CDD" id="cd00067">
    <property type="entry name" value="GAL4"/>
    <property type="match status" value="1"/>
</dbReference>
<dbReference type="InterPro" id="IPR052783">
    <property type="entry name" value="Metabolic/Drug-Res_Regulator"/>
</dbReference>
<feature type="compositionally biased region" description="Polar residues" evidence="2">
    <location>
        <begin position="222"/>
        <end position="233"/>
    </location>
</feature>
<dbReference type="GO" id="GO:0008270">
    <property type="term" value="F:zinc ion binding"/>
    <property type="evidence" value="ECO:0007669"/>
    <property type="project" value="InterPro"/>
</dbReference>
<accession>A0A559MF78</accession>
<evidence type="ECO:0000313" key="4">
    <source>
        <dbReference type="EMBL" id="TVY91622.1"/>
    </source>
</evidence>
<dbReference type="PROSITE" id="PS00463">
    <property type="entry name" value="ZN2_CY6_FUNGAL_1"/>
    <property type="match status" value="1"/>
</dbReference>
<feature type="region of interest" description="Disordered" evidence="2">
    <location>
        <begin position="1"/>
        <end position="49"/>
    </location>
</feature>
<dbReference type="Pfam" id="PF00172">
    <property type="entry name" value="Zn_clus"/>
    <property type="match status" value="1"/>
</dbReference>
<dbReference type="InterPro" id="IPR036864">
    <property type="entry name" value="Zn2-C6_fun-type_DNA-bd_sf"/>
</dbReference>
<keyword evidence="1" id="KW-0539">Nucleus</keyword>
<dbReference type="PROSITE" id="PS50048">
    <property type="entry name" value="ZN2_CY6_FUNGAL_2"/>
    <property type="match status" value="1"/>
</dbReference>
<name>A0A559MF78_9HELO</name>
<dbReference type="PANTHER" id="PTHR47655">
    <property type="entry name" value="QUINIC ACID UTILIZATION ACTIVATOR"/>
    <property type="match status" value="1"/>
</dbReference>
<organism evidence="4 5">
    <name type="scientific">Lachnellula willkommii</name>
    <dbReference type="NCBI Taxonomy" id="215461"/>
    <lineage>
        <taxon>Eukaryota</taxon>
        <taxon>Fungi</taxon>
        <taxon>Dikarya</taxon>
        <taxon>Ascomycota</taxon>
        <taxon>Pezizomycotina</taxon>
        <taxon>Leotiomycetes</taxon>
        <taxon>Helotiales</taxon>
        <taxon>Lachnaceae</taxon>
        <taxon>Lachnellula</taxon>
    </lineage>
</organism>
<dbReference type="GO" id="GO:0000981">
    <property type="term" value="F:DNA-binding transcription factor activity, RNA polymerase II-specific"/>
    <property type="evidence" value="ECO:0007669"/>
    <property type="project" value="InterPro"/>
</dbReference>
<dbReference type="PANTHER" id="PTHR47655:SF3">
    <property type="entry name" value="ZN(II)2CYS6 TRANSCRIPTION FACTOR (EUROFUNG)"/>
    <property type="match status" value="1"/>
</dbReference>
<dbReference type="EMBL" id="QGML01000505">
    <property type="protein sequence ID" value="TVY91622.1"/>
    <property type="molecule type" value="Genomic_DNA"/>
</dbReference>
<dbReference type="SMART" id="SM00066">
    <property type="entry name" value="GAL4"/>
    <property type="match status" value="1"/>
</dbReference>
<sequence length="399" mass="44660">MSGLPTPPVEDHKSQPMRRQSSKASKQSSRSSIKRSTAVHEHTPISMDGRHKRVWKACERCRMKKTKCDGESPCKRCKDDGLVCTAGSRKKTEFKQLPRGYAEVLENTQYALIATVQKLYTMIRNNESWELGEPELNDRGQPVIHDIASRLGCIRPSPDLPYAFPEGAEDFAELQAQLQTARSEMPLEDTGCRMQSEESSYSPALERTDRASSSESDHSNISKDYSQVMLPQQRQAAERHISARVSTPVSHPSPLNIAQKPHYEPEASYRSRTSFDTSRSIPSPIYTDFQTESPMFRTNSPFSPWSAGDDFLGPAHALDLTANYMKQQTLHMHNSSPLHNSIALGLDADVLKSMQLNDGLNFADGTIRPNMLDCHTGFELSDPMDAMYGGDYENHMGMA</sequence>
<comment type="caution">
    <text evidence="4">The sequence shown here is derived from an EMBL/GenBank/DDBJ whole genome shotgun (WGS) entry which is preliminary data.</text>
</comment>
<dbReference type="Gene3D" id="4.10.240.10">
    <property type="entry name" value="Zn(2)-C6 fungal-type DNA-binding domain"/>
    <property type="match status" value="1"/>
</dbReference>
<feature type="region of interest" description="Disordered" evidence="2">
    <location>
        <begin position="186"/>
        <end position="233"/>
    </location>
</feature>
<feature type="domain" description="Zn(2)-C6 fungal-type" evidence="3">
    <location>
        <begin position="57"/>
        <end position="86"/>
    </location>
</feature>
<keyword evidence="5" id="KW-1185">Reference proteome</keyword>
<dbReference type="AlphaFoldDB" id="A0A559MF78"/>
<evidence type="ECO:0000256" key="1">
    <source>
        <dbReference type="ARBA" id="ARBA00023242"/>
    </source>
</evidence>
<protein>
    <submittedName>
        <fullName evidence="4">Fluconazole resistance protein</fullName>
    </submittedName>
</protein>
<reference evidence="4 5" key="1">
    <citation type="submission" date="2018-05" db="EMBL/GenBank/DDBJ databases">
        <title>Genome sequencing and assembly of the regulated plant pathogen Lachnellula willkommii and related sister species for the development of diagnostic species identification markers.</title>
        <authorList>
            <person name="Giroux E."/>
            <person name="Bilodeau G."/>
        </authorList>
    </citation>
    <scope>NUCLEOTIDE SEQUENCE [LARGE SCALE GENOMIC DNA]</scope>
    <source>
        <strain evidence="4 5">CBS 172.35</strain>
    </source>
</reference>
<dbReference type="SUPFAM" id="SSF57701">
    <property type="entry name" value="Zn2/Cys6 DNA-binding domain"/>
    <property type="match status" value="1"/>
</dbReference>